<evidence type="ECO:0000313" key="3">
    <source>
        <dbReference type="Proteomes" id="UP000755585"/>
    </source>
</evidence>
<name>A0ABS4UDV4_9ACTN</name>
<dbReference type="Gene3D" id="3.40.50.720">
    <property type="entry name" value="NAD(P)-binding Rossmann-like Domain"/>
    <property type="match status" value="1"/>
</dbReference>
<dbReference type="RefSeq" id="WP_281067209.1">
    <property type="nucleotide sequence ID" value="NZ_BAAAVU010000016.1"/>
</dbReference>
<feature type="domain" description="NmrA-like" evidence="1">
    <location>
        <begin position="4"/>
        <end position="173"/>
    </location>
</feature>
<gene>
    <name evidence="2" type="ORF">JOF29_000902</name>
</gene>
<keyword evidence="3" id="KW-1185">Reference proteome</keyword>
<reference evidence="2 3" key="1">
    <citation type="submission" date="2021-03" db="EMBL/GenBank/DDBJ databases">
        <title>Sequencing the genomes of 1000 actinobacteria strains.</title>
        <authorList>
            <person name="Klenk H.-P."/>
        </authorList>
    </citation>
    <scope>NUCLEOTIDE SEQUENCE [LARGE SCALE GENOMIC DNA]</scope>
    <source>
        <strain evidence="2 3">DSM 18824</strain>
    </source>
</reference>
<accession>A0ABS4UDV4</accession>
<dbReference type="Pfam" id="PF05368">
    <property type="entry name" value="NmrA"/>
    <property type="match status" value="1"/>
</dbReference>
<protein>
    <submittedName>
        <fullName evidence="2">Uncharacterized protein YbjT (DUF2867 family)</fullName>
    </submittedName>
</protein>
<dbReference type="InterPro" id="IPR008030">
    <property type="entry name" value="NmrA-like"/>
</dbReference>
<evidence type="ECO:0000313" key="2">
    <source>
        <dbReference type="EMBL" id="MBP2349819.1"/>
    </source>
</evidence>
<dbReference type="Proteomes" id="UP000755585">
    <property type="component" value="Unassembled WGS sequence"/>
</dbReference>
<dbReference type="InterPro" id="IPR051604">
    <property type="entry name" value="Ergot_Alk_Oxidoreductase"/>
</dbReference>
<dbReference type="EMBL" id="JAGINT010000001">
    <property type="protein sequence ID" value="MBP2349819.1"/>
    <property type="molecule type" value="Genomic_DNA"/>
</dbReference>
<dbReference type="InterPro" id="IPR036291">
    <property type="entry name" value="NAD(P)-bd_dom_sf"/>
</dbReference>
<dbReference type="PANTHER" id="PTHR43162">
    <property type="match status" value="1"/>
</dbReference>
<organism evidence="2 3">
    <name type="scientific">Kribbella aluminosa</name>
    <dbReference type="NCBI Taxonomy" id="416017"/>
    <lineage>
        <taxon>Bacteria</taxon>
        <taxon>Bacillati</taxon>
        <taxon>Actinomycetota</taxon>
        <taxon>Actinomycetes</taxon>
        <taxon>Propionibacteriales</taxon>
        <taxon>Kribbellaceae</taxon>
        <taxon>Kribbella</taxon>
    </lineage>
</organism>
<proteinExistence type="predicted"/>
<comment type="caution">
    <text evidence="2">The sequence shown here is derived from an EMBL/GenBank/DDBJ whole genome shotgun (WGS) entry which is preliminary data.</text>
</comment>
<dbReference type="PANTHER" id="PTHR43162:SF1">
    <property type="entry name" value="PRESTALK A DIFFERENTIATION PROTEIN A"/>
    <property type="match status" value="1"/>
</dbReference>
<dbReference type="SUPFAM" id="SSF51735">
    <property type="entry name" value="NAD(P)-binding Rossmann-fold domains"/>
    <property type="match status" value="1"/>
</dbReference>
<sequence length="222" mass="24185">MPAALAGVDTVYLAPLPAYVDDFVRCARDAGVRRVVVLSGEPAEYEAQGDPASWHYYRLERAIEAGGFTWTFLRPGQFMSNTLGWAPSIKAEGVVRAPYGTAVQTPIDLADIAAVARVVLQSERYDGQKITMSGPEGISPPEQVAHLATALGKEVRFEEQTPDEYLAALAPAVGLETAQWLLDGFRMMAEWPMKPEPAVLEITGRPGVTYAEWAETNADAFR</sequence>
<evidence type="ECO:0000259" key="1">
    <source>
        <dbReference type="Pfam" id="PF05368"/>
    </source>
</evidence>